<gene>
    <name evidence="2" type="ORF">FHR90_003149</name>
</gene>
<evidence type="ECO:0000256" key="1">
    <source>
        <dbReference type="SAM" id="MobiDB-lite"/>
    </source>
</evidence>
<name>A0A839V355_9PROT</name>
<comment type="caution">
    <text evidence="2">The sequence shown here is derived from an EMBL/GenBank/DDBJ whole genome shotgun (WGS) entry which is preliminary data.</text>
</comment>
<dbReference type="EMBL" id="JACHXV010000024">
    <property type="protein sequence ID" value="MBB3175295.1"/>
    <property type="molecule type" value="Genomic_DNA"/>
</dbReference>
<evidence type="ECO:0000313" key="2">
    <source>
        <dbReference type="EMBL" id="MBB3175295.1"/>
    </source>
</evidence>
<evidence type="ECO:0008006" key="4">
    <source>
        <dbReference type="Google" id="ProtNLM"/>
    </source>
</evidence>
<sequence>MQQLHDNVWNFRGRFKFAKVIDIGTQMSLVRRPDGRFLLLDSYSVTGEDRDGLLRLTNDGAAIAAIINVHPFHTLHCRIAHELAPRARLIGTRRHREQVPDLPWDGSVIEDAATQAEFADDLEFAVPHGLDLVTPDGRVHAASVLVRHRPSGIVHVDDTLNVLAAPGMLKPLLPQSRLRFHPMLAKALSKRSGSADAFAAWARALADRWAGTPLVCAAHSAVRILPGTGGATRSCARFPTCGALFPIIARGTADPRLSYSFRKQKVGYHDRHTILHDQSSDRGGDRNLQLHVGRRGDHRGAGESRRVSPVAVAQPGGACVGHVRHRRRLA</sequence>
<dbReference type="Proteomes" id="UP000557688">
    <property type="component" value="Unassembled WGS sequence"/>
</dbReference>
<protein>
    <recommendedName>
        <fullName evidence="4">Metallo-beta-lactamase domain-containing protein</fullName>
    </recommendedName>
</protein>
<feature type="compositionally biased region" description="Basic and acidic residues" evidence="1">
    <location>
        <begin position="276"/>
        <end position="285"/>
    </location>
</feature>
<keyword evidence="3" id="KW-1185">Reference proteome</keyword>
<organism evidence="2 3">
    <name type="scientific">Endobacter medicaginis</name>
    <dbReference type="NCBI Taxonomy" id="1181271"/>
    <lineage>
        <taxon>Bacteria</taxon>
        <taxon>Pseudomonadati</taxon>
        <taxon>Pseudomonadota</taxon>
        <taxon>Alphaproteobacteria</taxon>
        <taxon>Acetobacterales</taxon>
        <taxon>Acetobacteraceae</taxon>
        <taxon>Endobacter</taxon>
    </lineage>
</organism>
<feature type="region of interest" description="Disordered" evidence="1">
    <location>
        <begin position="276"/>
        <end position="310"/>
    </location>
</feature>
<dbReference type="AlphaFoldDB" id="A0A839V355"/>
<proteinExistence type="predicted"/>
<evidence type="ECO:0000313" key="3">
    <source>
        <dbReference type="Proteomes" id="UP000557688"/>
    </source>
</evidence>
<accession>A0A839V355</accession>
<feature type="compositionally biased region" description="Basic and acidic residues" evidence="1">
    <location>
        <begin position="294"/>
        <end position="306"/>
    </location>
</feature>
<reference evidence="2 3" key="1">
    <citation type="submission" date="2020-08" db="EMBL/GenBank/DDBJ databases">
        <title>Genomic Encyclopedia of Type Strains, Phase III (KMG-III): the genomes of soil and plant-associated and newly described type strains.</title>
        <authorList>
            <person name="Whitman W."/>
        </authorList>
    </citation>
    <scope>NUCLEOTIDE SEQUENCE [LARGE SCALE GENOMIC DNA]</scope>
    <source>
        <strain evidence="2 3">CECT 8088</strain>
    </source>
</reference>